<evidence type="ECO:0000256" key="1">
    <source>
        <dbReference type="SAM" id="MobiDB-lite"/>
    </source>
</evidence>
<accession>A0A1A8EAH1</accession>
<reference evidence="2" key="1">
    <citation type="submission" date="2016-05" db="EMBL/GenBank/DDBJ databases">
        <authorList>
            <person name="Lavstsen T."/>
            <person name="Jespersen J.S."/>
        </authorList>
    </citation>
    <scope>NUCLEOTIDE SEQUENCE</scope>
    <source>
        <tissue evidence="2">Brain</tissue>
    </source>
</reference>
<feature type="compositionally biased region" description="Pro residues" evidence="1">
    <location>
        <begin position="1"/>
        <end position="12"/>
    </location>
</feature>
<name>A0A1A8EAH1_NOTKA</name>
<feature type="non-terminal residue" evidence="2">
    <location>
        <position position="73"/>
    </location>
</feature>
<organism evidence="2">
    <name type="scientific">Nothobranchius kadleci</name>
    <name type="common">African annual killifish</name>
    <dbReference type="NCBI Taxonomy" id="1051664"/>
    <lineage>
        <taxon>Eukaryota</taxon>
        <taxon>Metazoa</taxon>
        <taxon>Chordata</taxon>
        <taxon>Craniata</taxon>
        <taxon>Vertebrata</taxon>
        <taxon>Euteleostomi</taxon>
        <taxon>Actinopterygii</taxon>
        <taxon>Neopterygii</taxon>
        <taxon>Teleostei</taxon>
        <taxon>Neoteleostei</taxon>
        <taxon>Acanthomorphata</taxon>
        <taxon>Ovalentaria</taxon>
        <taxon>Atherinomorphae</taxon>
        <taxon>Cyprinodontiformes</taxon>
        <taxon>Nothobranchiidae</taxon>
        <taxon>Nothobranchius</taxon>
    </lineage>
</organism>
<proteinExistence type="predicted"/>
<feature type="region of interest" description="Disordered" evidence="1">
    <location>
        <begin position="1"/>
        <end position="57"/>
    </location>
</feature>
<feature type="non-terminal residue" evidence="2">
    <location>
        <position position="1"/>
    </location>
</feature>
<evidence type="ECO:0000313" key="2">
    <source>
        <dbReference type="EMBL" id="SBQ42561.1"/>
    </source>
</evidence>
<gene>
    <name evidence="2" type="primary">WIPF3</name>
</gene>
<dbReference type="EMBL" id="HAEA01014081">
    <property type="protein sequence ID" value="SBQ42561.1"/>
    <property type="molecule type" value="Transcribed_RNA"/>
</dbReference>
<sequence length="73" mass="7974">PKPSRDPAPPLAPISTSVVKIPPRAWRPQSILPRPKAAASQSHTESEATNPAPPLQNIYSHHCICQTSRIFKT</sequence>
<feature type="compositionally biased region" description="Polar residues" evidence="1">
    <location>
        <begin position="39"/>
        <end position="49"/>
    </location>
</feature>
<protein>
    <submittedName>
        <fullName evidence="2">WAS/WASL interacting protein family, member 3</fullName>
    </submittedName>
</protein>
<dbReference type="AlphaFoldDB" id="A0A1A8EAH1"/>
<reference evidence="2" key="2">
    <citation type="submission" date="2016-06" db="EMBL/GenBank/DDBJ databases">
        <title>The genome of a short-lived fish provides insights into sex chromosome evolution and the genetic control of aging.</title>
        <authorList>
            <person name="Reichwald K."/>
            <person name="Felder M."/>
            <person name="Petzold A."/>
            <person name="Koch P."/>
            <person name="Groth M."/>
            <person name="Platzer M."/>
        </authorList>
    </citation>
    <scope>NUCLEOTIDE SEQUENCE</scope>
    <source>
        <tissue evidence="2">Brain</tissue>
    </source>
</reference>